<evidence type="ECO:0000313" key="1">
    <source>
        <dbReference type="EMBL" id="KAJ0043165.1"/>
    </source>
</evidence>
<comment type="caution">
    <text evidence="1">The sequence shown here is derived from an EMBL/GenBank/DDBJ whole genome shotgun (WGS) entry which is preliminary data.</text>
</comment>
<organism evidence="1 2">
    <name type="scientific">Pistacia integerrima</name>
    <dbReference type="NCBI Taxonomy" id="434235"/>
    <lineage>
        <taxon>Eukaryota</taxon>
        <taxon>Viridiplantae</taxon>
        <taxon>Streptophyta</taxon>
        <taxon>Embryophyta</taxon>
        <taxon>Tracheophyta</taxon>
        <taxon>Spermatophyta</taxon>
        <taxon>Magnoliopsida</taxon>
        <taxon>eudicotyledons</taxon>
        <taxon>Gunneridae</taxon>
        <taxon>Pentapetalae</taxon>
        <taxon>rosids</taxon>
        <taxon>malvids</taxon>
        <taxon>Sapindales</taxon>
        <taxon>Anacardiaceae</taxon>
        <taxon>Pistacia</taxon>
    </lineage>
</organism>
<evidence type="ECO:0000313" key="2">
    <source>
        <dbReference type="Proteomes" id="UP001163603"/>
    </source>
</evidence>
<proteinExistence type="predicted"/>
<name>A0ACC0YZD7_9ROSI</name>
<accession>A0ACC0YZD7</accession>
<protein>
    <submittedName>
        <fullName evidence="1">Uncharacterized protein</fullName>
    </submittedName>
</protein>
<gene>
    <name evidence="1" type="ORF">Pint_18641</name>
</gene>
<keyword evidence="2" id="KW-1185">Reference proteome</keyword>
<reference evidence="2" key="1">
    <citation type="journal article" date="2023" name="G3 (Bethesda)">
        <title>Genome assembly and association tests identify interacting loci associated with vigor, precocity, and sex in interspecific pistachio rootstocks.</title>
        <authorList>
            <person name="Palmer W."/>
            <person name="Jacygrad E."/>
            <person name="Sagayaradj S."/>
            <person name="Cavanaugh K."/>
            <person name="Han R."/>
            <person name="Bertier L."/>
            <person name="Beede B."/>
            <person name="Kafkas S."/>
            <person name="Golino D."/>
            <person name="Preece J."/>
            <person name="Michelmore R."/>
        </authorList>
    </citation>
    <scope>NUCLEOTIDE SEQUENCE [LARGE SCALE GENOMIC DNA]</scope>
</reference>
<dbReference type="EMBL" id="CM047739">
    <property type="protein sequence ID" value="KAJ0043165.1"/>
    <property type="molecule type" value="Genomic_DNA"/>
</dbReference>
<dbReference type="Proteomes" id="UP001163603">
    <property type="component" value="Chromosome 4"/>
</dbReference>
<sequence length="199" mass="23367">MELVAYVKKMANPLRPFWNWIYIGLCVSAISLDPLFFYIPVVNDDKKCIGFDRKLGIVAVVLRSCSDFFHMFYILFQLRPQAYAVDEFRASNRRRNTLYHHYPRKTARKYLMRFFPIDLLSILPLPQLIIITMIRGSKHPKALELLKFFVIFQYVPRTIRIFPLITKARMDGGLIAEGALVKASFNLFLYMLASHDRHT</sequence>